<evidence type="ECO:0000313" key="2">
    <source>
        <dbReference type="EMBL" id="NLD30929.1"/>
    </source>
</evidence>
<evidence type="ECO:0000313" key="5">
    <source>
        <dbReference type="Proteomes" id="UP000199686"/>
    </source>
</evidence>
<reference evidence="3 5" key="2">
    <citation type="submission" date="2016-10" db="EMBL/GenBank/DDBJ databases">
        <authorList>
            <person name="Varghese N."/>
            <person name="Submissions S."/>
        </authorList>
    </citation>
    <scope>NUCLEOTIDE SEQUENCE [LARGE SCALE GENOMIC DNA]</scope>
    <source>
        <strain evidence="3 5">DSM 2094</strain>
    </source>
</reference>
<reference evidence="2 6" key="3">
    <citation type="journal article" date="2020" name="Biotechnol. Biofuels">
        <title>New insights from the biogas microbiome by comprehensive genome-resolved metagenomics of nearly 1600 species originating from multiple anaerobic digesters.</title>
        <authorList>
            <person name="Campanaro S."/>
            <person name="Treu L."/>
            <person name="Rodriguez-R L.M."/>
            <person name="Kovalovszki A."/>
            <person name="Ziels R.M."/>
            <person name="Maus I."/>
            <person name="Zhu X."/>
            <person name="Kougias P.G."/>
            <person name="Basile A."/>
            <person name="Luo G."/>
            <person name="Schluter A."/>
            <person name="Konstantinidis K.T."/>
            <person name="Angelidaki I."/>
        </authorList>
    </citation>
    <scope>NUCLEOTIDE SEQUENCE [LARGE SCALE GENOMIC DNA]</scope>
    <source>
        <strain evidence="2">AS07pgkLD_105</strain>
    </source>
</reference>
<proteinExistence type="predicted"/>
<keyword evidence="4" id="KW-1185">Reference proteome</keyword>
<organism evidence="2 6">
    <name type="scientific">Trichococcus flocculiformis</name>
    <dbReference type="NCBI Taxonomy" id="82803"/>
    <lineage>
        <taxon>Bacteria</taxon>
        <taxon>Bacillati</taxon>
        <taxon>Bacillota</taxon>
        <taxon>Bacilli</taxon>
        <taxon>Lactobacillales</taxon>
        <taxon>Carnobacteriaceae</taxon>
        <taxon>Trichococcus</taxon>
    </lineage>
</organism>
<evidence type="ECO:0000313" key="3">
    <source>
        <dbReference type="EMBL" id="SFH73003.1"/>
    </source>
</evidence>
<name>A0A143YKU2_9LACT</name>
<comment type="caution">
    <text evidence="2">The sequence shown here is derived from an EMBL/GenBank/DDBJ whole genome shotgun (WGS) entry which is preliminary data.</text>
</comment>
<dbReference type="EMBL" id="JAAZCD010000033">
    <property type="protein sequence ID" value="NLD30929.1"/>
    <property type="molecule type" value="Genomic_DNA"/>
</dbReference>
<evidence type="ECO:0000313" key="1">
    <source>
        <dbReference type="EMBL" id="CZQ92251.1"/>
    </source>
</evidence>
<evidence type="ECO:0000313" key="6">
    <source>
        <dbReference type="Proteomes" id="UP000589373"/>
    </source>
</evidence>
<dbReference type="Proteomes" id="UP000589373">
    <property type="component" value="Unassembled WGS sequence"/>
</dbReference>
<reference evidence="1 4" key="1">
    <citation type="submission" date="2016-02" db="EMBL/GenBank/DDBJ databases">
        <authorList>
            <person name="Strepis N."/>
        </authorList>
    </citation>
    <scope>NUCLEOTIDE SEQUENCE [LARGE SCALE GENOMIC DNA]</scope>
    <source>
        <strain evidence="1">Trichococcus flocculiformis</strain>
    </source>
</reference>
<accession>A0A143YKU2</accession>
<dbReference type="RefSeq" id="WP_218778227.1">
    <property type="nucleotide sequence ID" value="NZ_CP089787.1"/>
</dbReference>
<evidence type="ECO:0000313" key="4">
    <source>
        <dbReference type="Proteomes" id="UP000195947"/>
    </source>
</evidence>
<dbReference type="EMBL" id="FOQC01000011">
    <property type="protein sequence ID" value="SFH73003.1"/>
    <property type="molecule type" value="Genomic_DNA"/>
</dbReference>
<protein>
    <submittedName>
        <fullName evidence="2">Uncharacterized protein</fullName>
    </submittedName>
</protein>
<dbReference type="Proteomes" id="UP000199686">
    <property type="component" value="Unassembled WGS sequence"/>
</dbReference>
<gene>
    <name evidence="2" type="ORF">GX662_01520</name>
    <name evidence="3" type="ORF">SAMN04488507_101143</name>
    <name evidence="1" type="ORF">TFLO_1525</name>
</gene>
<dbReference type="EMBL" id="FJMZ01000014">
    <property type="protein sequence ID" value="CZQ92251.1"/>
    <property type="molecule type" value="Genomic_DNA"/>
</dbReference>
<sequence>MPANIFLASSYERRFVGVHIDSCRFSPVSMRLTGAGHQKMAISSETTISFVLI</sequence>
<dbReference type="AlphaFoldDB" id="A0A143YKU2"/>
<dbReference type="Proteomes" id="UP000195947">
    <property type="component" value="Unassembled WGS sequence"/>
</dbReference>